<evidence type="ECO:0000313" key="8">
    <source>
        <dbReference type="EMBL" id="KAF7154976.1"/>
    </source>
</evidence>
<feature type="domain" description="RING-type" evidence="7">
    <location>
        <begin position="404"/>
        <end position="445"/>
    </location>
</feature>
<keyword evidence="3" id="KW-0862">Zinc</keyword>
<dbReference type="InterPro" id="IPR048337">
    <property type="entry name" value="FAM50A/XAP5_C"/>
</dbReference>
<protein>
    <recommendedName>
        <fullName evidence="7">RING-type domain-containing protein</fullName>
    </recommendedName>
</protein>
<dbReference type="EMBL" id="JACBAE010001405">
    <property type="protein sequence ID" value="KAF7154976.1"/>
    <property type="molecule type" value="Genomic_DNA"/>
</dbReference>
<dbReference type="Pfam" id="PF14634">
    <property type="entry name" value="zf-RING_5"/>
    <property type="match status" value="1"/>
</dbReference>
<evidence type="ECO:0000256" key="5">
    <source>
        <dbReference type="SAM" id="Coils"/>
    </source>
</evidence>
<dbReference type="AlphaFoldDB" id="A0A8H6PI39"/>
<evidence type="ECO:0000259" key="7">
    <source>
        <dbReference type="PROSITE" id="PS50089"/>
    </source>
</evidence>
<evidence type="ECO:0000313" key="9">
    <source>
        <dbReference type="Proteomes" id="UP000654922"/>
    </source>
</evidence>
<dbReference type="SUPFAM" id="SSF57850">
    <property type="entry name" value="RING/U-box"/>
    <property type="match status" value="1"/>
</dbReference>
<sequence>MPPSEQQSQSSTPRSFTSQTTSAEDLLKSQTVGLVHLSDFRKRRAEVLEQKEREAHDKSLGRFTSGNSRSATPSTGDVTDGNSTPRNEGPPKKKKKKQLMKSKLSFGDDEENDTGDEPVPTPRETSVPRSASRTPADDSSAPSSRRITPNPNAPPPPKAMTKAALKAEAEARDALRREFLAMQEAVKNTEILIPFIFYDGTNIPAEAVKVRKGDPVWLFLDRCRKVGAELGVAGASGAAKGRKDNRREWARISVDDLMLIRGEIIIPHHYEFYYFIANRVPSFSSAGGLLFDYSNEPPPAASSDNPLSRPDNGQLEGADKDATLTKVVDRRWYERNKHIFPASLWREYEPGPEWYKYSELFTNFLSRRARPSTTTFNSSTILEVLETTDTSIMDFYLRCNALKCRSQLKEQAVVTTCSHIFCLPCADTLGLSRPTHGERRCPACQTVLVNPDDAASTVLNPSEDYKTSVLSGLDPNTIMECASRALVFWAYQTTQEIFYQEYLGKSLTEKYSTLNTHMDRVIHNANTEISALQAKLNDMQTTEEQLRKKNQELVDLYREKCKKFAQITSLYNLLKSRAMRSQMKTAASDTVSQTLNSLGNSGNEPSVSGLSRQRGVSGPPQTPASRQGNPHPVNLEGVEQLHRHQRSGTGSSKGAKQKFDAAAMPPPTVPVNLRNRMPLSIYFRPYTSVDWNVKLTAGQRHVRAIS</sequence>
<dbReference type="GO" id="GO:0006325">
    <property type="term" value="P:chromatin organization"/>
    <property type="evidence" value="ECO:0007669"/>
    <property type="project" value="TreeGrafter"/>
</dbReference>
<dbReference type="PANTHER" id="PTHR12722:SF0">
    <property type="entry name" value="PROTEIN FAM50A"/>
    <property type="match status" value="1"/>
</dbReference>
<dbReference type="Pfam" id="PF04921">
    <property type="entry name" value="XAP5"/>
    <property type="match status" value="1"/>
</dbReference>
<dbReference type="InterPro" id="IPR001841">
    <property type="entry name" value="Znf_RING"/>
</dbReference>
<feature type="region of interest" description="Disordered" evidence="6">
    <location>
        <begin position="585"/>
        <end position="667"/>
    </location>
</feature>
<dbReference type="PROSITE" id="PS00518">
    <property type="entry name" value="ZF_RING_1"/>
    <property type="match status" value="1"/>
</dbReference>
<dbReference type="PROSITE" id="PS50089">
    <property type="entry name" value="ZF_RING_2"/>
    <property type="match status" value="1"/>
</dbReference>
<dbReference type="GO" id="GO:0008270">
    <property type="term" value="F:zinc ion binding"/>
    <property type="evidence" value="ECO:0007669"/>
    <property type="project" value="UniProtKB-KW"/>
</dbReference>
<dbReference type="Gene3D" id="3.30.40.10">
    <property type="entry name" value="Zinc/RING finger domain, C3HC4 (zinc finger)"/>
    <property type="match status" value="1"/>
</dbReference>
<proteinExistence type="predicted"/>
<feature type="region of interest" description="Disordered" evidence="6">
    <location>
        <begin position="1"/>
        <end position="162"/>
    </location>
</feature>
<dbReference type="PANTHER" id="PTHR12722">
    <property type="entry name" value="XAP-5 PROTEIN-RELATED"/>
    <property type="match status" value="1"/>
</dbReference>
<feature type="compositionally biased region" description="Polar residues" evidence="6">
    <location>
        <begin position="62"/>
        <end position="86"/>
    </location>
</feature>
<feature type="compositionally biased region" description="Basic and acidic residues" evidence="6">
    <location>
        <begin position="45"/>
        <end position="60"/>
    </location>
</feature>
<feature type="compositionally biased region" description="Polar residues" evidence="6">
    <location>
        <begin position="585"/>
        <end position="611"/>
    </location>
</feature>
<evidence type="ECO:0000256" key="6">
    <source>
        <dbReference type="SAM" id="MobiDB-lite"/>
    </source>
</evidence>
<dbReference type="OrthoDB" id="1562195at2759"/>
<reference evidence="8" key="1">
    <citation type="submission" date="2020-06" db="EMBL/GenBank/DDBJ databases">
        <title>Draft genome sequences of strains closely related to Aspergillus parafelis and Aspergillus hiratsukae.</title>
        <authorList>
            <person name="Dos Santos R.A.C."/>
            <person name="Rivero-Menendez O."/>
            <person name="Steenwyk J.L."/>
            <person name="Mead M.E."/>
            <person name="Goldman G.H."/>
            <person name="Alastruey-Izquierdo A."/>
            <person name="Rokas A."/>
        </authorList>
    </citation>
    <scope>NUCLEOTIDE SEQUENCE</scope>
    <source>
        <strain evidence="8">CNM-CM5623</strain>
    </source>
</reference>
<evidence type="ECO:0000256" key="2">
    <source>
        <dbReference type="ARBA" id="ARBA00022771"/>
    </source>
</evidence>
<evidence type="ECO:0000256" key="1">
    <source>
        <dbReference type="ARBA" id="ARBA00022723"/>
    </source>
</evidence>
<feature type="compositionally biased region" description="Polar residues" evidence="6">
    <location>
        <begin position="16"/>
        <end position="32"/>
    </location>
</feature>
<dbReference type="InterPro" id="IPR007005">
    <property type="entry name" value="XAP5"/>
</dbReference>
<dbReference type="InterPro" id="IPR017907">
    <property type="entry name" value="Znf_RING_CS"/>
</dbReference>
<evidence type="ECO:0000256" key="3">
    <source>
        <dbReference type="ARBA" id="ARBA00022833"/>
    </source>
</evidence>
<feature type="region of interest" description="Disordered" evidence="6">
    <location>
        <begin position="298"/>
        <end position="319"/>
    </location>
</feature>
<accession>A0A8H6PI39</accession>
<feature type="coiled-coil region" evidence="5">
    <location>
        <begin position="522"/>
        <end position="559"/>
    </location>
</feature>
<dbReference type="InterPro" id="IPR013083">
    <property type="entry name" value="Znf_RING/FYVE/PHD"/>
</dbReference>
<dbReference type="Proteomes" id="UP000654922">
    <property type="component" value="Unassembled WGS sequence"/>
</dbReference>
<name>A0A8H6PI39_9EURO</name>
<keyword evidence="2 4" id="KW-0863">Zinc-finger</keyword>
<feature type="compositionally biased region" description="Low complexity" evidence="6">
    <location>
        <begin position="1"/>
        <end position="15"/>
    </location>
</feature>
<feature type="compositionally biased region" description="Polar residues" evidence="6">
    <location>
        <begin position="123"/>
        <end position="133"/>
    </location>
</feature>
<keyword evidence="1" id="KW-0479">Metal-binding</keyword>
<feature type="compositionally biased region" description="Acidic residues" evidence="6">
    <location>
        <begin position="107"/>
        <end position="116"/>
    </location>
</feature>
<evidence type="ECO:0000256" key="4">
    <source>
        <dbReference type="PROSITE-ProRule" id="PRU00175"/>
    </source>
</evidence>
<keyword evidence="5" id="KW-0175">Coiled coil</keyword>
<gene>
    <name evidence="8" type="ORF">CNMCM5623_003234</name>
</gene>
<dbReference type="GO" id="GO:0005634">
    <property type="term" value="C:nucleus"/>
    <property type="evidence" value="ECO:0007669"/>
    <property type="project" value="InterPro"/>
</dbReference>
<organism evidence="8 9">
    <name type="scientific">Aspergillus felis</name>
    <dbReference type="NCBI Taxonomy" id="1287682"/>
    <lineage>
        <taxon>Eukaryota</taxon>
        <taxon>Fungi</taxon>
        <taxon>Dikarya</taxon>
        <taxon>Ascomycota</taxon>
        <taxon>Pezizomycotina</taxon>
        <taxon>Eurotiomycetes</taxon>
        <taxon>Eurotiomycetidae</taxon>
        <taxon>Eurotiales</taxon>
        <taxon>Aspergillaceae</taxon>
        <taxon>Aspergillus</taxon>
        <taxon>Aspergillus subgen. Fumigati</taxon>
    </lineage>
</organism>
<comment type="caution">
    <text evidence="8">The sequence shown here is derived from an EMBL/GenBank/DDBJ whole genome shotgun (WGS) entry which is preliminary data.</text>
</comment>